<reference evidence="5 6" key="1">
    <citation type="submission" date="2016-06" db="EMBL/GenBank/DDBJ databases">
        <authorList>
            <person name="Kjaerup R.B."/>
            <person name="Dalgaard T.S."/>
            <person name="Juul-Madsen H.R."/>
        </authorList>
    </citation>
    <scope>NUCLEOTIDE SEQUENCE [LARGE SCALE GENOMIC DNA]</scope>
    <source>
        <strain evidence="5 6">E2464</strain>
    </source>
</reference>
<evidence type="ECO:0000259" key="3">
    <source>
        <dbReference type="Pfam" id="PF00823"/>
    </source>
</evidence>
<dbReference type="AlphaFoldDB" id="A0A1A2S4T1"/>
<comment type="caution">
    <text evidence="5">The sequence shown here is derived from an EMBL/GenBank/DDBJ whole genome shotgun (WGS) entry which is preliminary data.</text>
</comment>
<dbReference type="SUPFAM" id="SSF140459">
    <property type="entry name" value="PE/PPE dimer-like"/>
    <property type="match status" value="1"/>
</dbReference>
<feature type="region of interest" description="Disordered" evidence="2">
    <location>
        <begin position="168"/>
        <end position="187"/>
    </location>
</feature>
<dbReference type="Pfam" id="PF12484">
    <property type="entry name" value="PPE-SVP"/>
    <property type="match status" value="1"/>
</dbReference>
<feature type="domain" description="PPE family C-terminal" evidence="4">
    <location>
        <begin position="327"/>
        <end position="407"/>
    </location>
</feature>
<name>A0A1A2S4T1_9MYCO</name>
<feature type="compositionally biased region" description="Low complexity" evidence="2">
    <location>
        <begin position="178"/>
        <end position="187"/>
    </location>
</feature>
<dbReference type="EMBL" id="LZJS01000107">
    <property type="protein sequence ID" value="OBH58757.1"/>
    <property type="molecule type" value="Genomic_DNA"/>
</dbReference>
<accession>A0A1A2S4T1</accession>
<evidence type="ECO:0000259" key="4">
    <source>
        <dbReference type="Pfam" id="PF12484"/>
    </source>
</evidence>
<dbReference type="Proteomes" id="UP000093861">
    <property type="component" value="Unassembled WGS sequence"/>
</dbReference>
<dbReference type="PANTHER" id="PTHR46766:SF1">
    <property type="entry name" value="GLUTAMINE-RICH PROTEIN 2"/>
    <property type="match status" value="1"/>
</dbReference>
<feature type="domain" description="PPE" evidence="3">
    <location>
        <begin position="3"/>
        <end position="166"/>
    </location>
</feature>
<dbReference type="InterPro" id="IPR038332">
    <property type="entry name" value="PPE_sf"/>
</dbReference>
<organism evidence="5 6">
    <name type="scientific">Mycobacterium colombiense</name>
    <dbReference type="NCBI Taxonomy" id="339268"/>
    <lineage>
        <taxon>Bacteria</taxon>
        <taxon>Bacillati</taxon>
        <taxon>Actinomycetota</taxon>
        <taxon>Actinomycetes</taxon>
        <taxon>Mycobacteriales</taxon>
        <taxon>Mycobacteriaceae</taxon>
        <taxon>Mycobacterium</taxon>
        <taxon>Mycobacterium avium complex (MAC)</taxon>
    </lineage>
</organism>
<evidence type="ECO:0000256" key="1">
    <source>
        <dbReference type="ARBA" id="ARBA00010652"/>
    </source>
</evidence>
<gene>
    <name evidence="5" type="ORF">A5685_05085</name>
</gene>
<evidence type="ECO:0000313" key="5">
    <source>
        <dbReference type="EMBL" id="OBH58757.1"/>
    </source>
</evidence>
<dbReference type="Pfam" id="PF00823">
    <property type="entry name" value="PPE"/>
    <property type="match status" value="1"/>
</dbReference>
<evidence type="ECO:0000256" key="2">
    <source>
        <dbReference type="SAM" id="MobiDB-lite"/>
    </source>
</evidence>
<comment type="similarity">
    <text evidence="1">Belongs to the mycobacterial PPE family.</text>
</comment>
<dbReference type="PANTHER" id="PTHR46766">
    <property type="entry name" value="GLUTAMINE-RICH PROTEIN 2"/>
    <property type="match status" value="1"/>
</dbReference>
<dbReference type="GO" id="GO:0052572">
    <property type="term" value="P:response to host immune response"/>
    <property type="evidence" value="ECO:0007669"/>
    <property type="project" value="TreeGrafter"/>
</dbReference>
<evidence type="ECO:0000313" key="6">
    <source>
        <dbReference type="Proteomes" id="UP000093861"/>
    </source>
</evidence>
<dbReference type="Gene3D" id="1.20.1260.20">
    <property type="entry name" value="PPE superfamily"/>
    <property type="match status" value="1"/>
</dbReference>
<proteinExistence type="inferred from homology"/>
<dbReference type="InterPro" id="IPR000030">
    <property type="entry name" value="PPE_dom"/>
</dbReference>
<dbReference type="InterPro" id="IPR022171">
    <property type="entry name" value="PPE_C"/>
</dbReference>
<sequence length="411" mass="39885">MLDFAQLPPEINSALMYSGPGSAPLLAAAAAWDGLATELDSAASAYGSVIAGLTDGPWQGPASSAMVTAAVPQVAWLRGTGGQLEQAALQALAAAGAYESAFAETVPPPVIAANRALLMELLATNFLGQNTPAIAIAEAQYGEMWAQDAAAMYGYAGTAAAASTLPPFEPAESVTDPAGAARQAAAVTQAAGTSGSESALDAAPQTLSALAGSTNNPASSANPMLSLGGISLNPEGDGIVVGGPLGDLLEGLTGSQTLDASTPFDAFIRLISPTRLFTTSFKDIQSLAQGFMPAAKSAAEGVAKAAESVAPAAISGAGLGSMGAIGGAVGKAASIGGLSVPTAWASAAPTAPSVAVALNAATGAGAVERATNAVGGVPMLPTGGAGRSGAQLVTPRYGFKPTVIAQPPAGG</sequence>
<evidence type="ECO:0008006" key="7">
    <source>
        <dbReference type="Google" id="ProtNLM"/>
    </source>
</evidence>
<dbReference type="RefSeq" id="WP_064952556.1">
    <property type="nucleotide sequence ID" value="NZ_LZJS01000107.1"/>
</dbReference>
<protein>
    <recommendedName>
        <fullName evidence="7">PPE family protein</fullName>
    </recommendedName>
</protein>
<dbReference type="FunFam" id="1.20.1260.20:FF:000001">
    <property type="entry name" value="PPE family protein PPE41"/>
    <property type="match status" value="1"/>
</dbReference>